<dbReference type="PANTHER" id="PTHR28264:SF1">
    <property type="entry name" value="CYTOCHROME C OXIDASE SUBUNIT 6C"/>
    <property type="match status" value="1"/>
</dbReference>
<evidence type="ECO:0000256" key="11">
    <source>
        <dbReference type="ARBA" id="ARBA00031091"/>
    </source>
</evidence>
<evidence type="ECO:0000256" key="2">
    <source>
        <dbReference type="ARBA" id="ARBA00004673"/>
    </source>
</evidence>
<dbReference type="AlphaFoldDB" id="A0A060SWS3"/>
<dbReference type="PhylomeDB" id="A0A060SWS3"/>
<evidence type="ECO:0000256" key="4">
    <source>
        <dbReference type="ARBA" id="ARBA00016081"/>
    </source>
</evidence>
<dbReference type="PIRSF" id="PIRSF000283">
    <property type="entry name" value="COX9"/>
    <property type="match status" value="1"/>
</dbReference>
<evidence type="ECO:0000256" key="10">
    <source>
        <dbReference type="ARBA" id="ARBA00023136"/>
    </source>
</evidence>
<evidence type="ECO:0000256" key="9">
    <source>
        <dbReference type="ARBA" id="ARBA00023128"/>
    </source>
</evidence>
<evidence type="ECO:0000256" key="6">
    <source>
        <dbReference type="ARBA" id="ARBA00022792"/>
    </source>
</evidence>
<dbReference type="CDD" id="cd22888">
    <property type="entry name" value="CcO_VIIa_fungal"/>
    <property type="match status" value="1"/>
</dbReference>
<evidence type="ECO:0000256" key="7">
    <source>
        <dbReference type="ARBA" id="ARBA00022989"/>
    </source>
</evidence>
<dbReference type="GO" id="GO:0006123">
    <property type="term" value="P:mitochondrial electron transport, cytochrome c to oxygen"/>
    <property type="evidence" value="ECO:0007669"/>
    <property type="project" value="InterPro"/>
</dbReference>
<protein>
    <recommendedName>
        <fullName evidence="4 12">Cytochrome c oxidase subunit 9, mitochondrial</fullName>
    </recommendedName>
    <alternativeName>
        <fullName evidence="11 12">Cytochrome c oxidase polypeptide VIIA</fullName>
    </alternativeName>
</protein>
<keyword evidence="8 12" id="KW-0560">Oxidoreductase</keyword>
<reference evidence="14" key="1">
    <citation type="submission" date="2014-02" db="EMBL/GenBank/DDBJ databases">
        <authorList>
            <person name="Genoscope - CEA"/>
        </authorList>
    </citation>
    <scope>NUCLEOTIDE SEQUENCE</scope>
    <source>
        <strain evidence="14">LS3</strain>
    </source>
</reference>
<evidence type="ECO:0000256" key="8">
    <source>
        <dbReference type="ARBA" id="ARBA00023002"/>
    </source>
</evidence>
<dbReference type="PANTHER" id="PTHR28264">
    <property type="entry name" value="CYTOCHROME C OXIDASE SUBUNIT 7A"/>
    <property type="match status" value="1"/>
</dbReference>
<keyword evidence="6 12" id="KW-0999">Mitochondrion inner membrane</keyword>
<proteinExistence type="inferred from homology"/>
<dbReference type="InterPro" id="IPR014368">
    <property type="entry name" value="Cyt_c_oxidase_su7a_fun"/>
</dbReference>
<keyword evidence="7 13" id="KW-1133">Transmembrane helix</keyword>
<comment type="function">
    <text evidence="12">Component of the cytochrome c oxidase, the last enzyme in the mitochondrial electron transport chain which drives oxidative phosphorylation.</text>
</comment>
<feature type="transmembrane region" description="Helical" evidence="13">
    <location>
        <begin position="16"/>
        <end position="36"/>
    </location>
</feature>
<comment type="similarity">
    <text evidence="3 12">Belongs to the fungal cytochrome c oxidase subunit 7a family.</text>
</comment>
<evidence type="ECO:0000256" key="13">
    <source>
        <dbReference type="SAM" id="Phobius"/>
    </source>
</evidence>
<accession>A0A060SWS3</accession>
<evidence type="ECO:0000256" key="5">
    <source>
        <dbReference type="ARBA" id="ARBA00022692"/>
    </source>
</evidence>
<reference evidence="14" key="2">
    <citation type="submission" date="2014-06" db="EMBL/GenBank/DDBJ databases">
        <title>The complete genome of Blastobotrys (Arxula) adeninivorans LS3 - a yeast of biotechnological interest.</title>
        <authorList>
            <person name="Kunze G."/>
            <person name="Gaillardin C."/>
            <person name="Czernicka M."/>
            <person name="Durrens P."/>
            <person name="Martin T."/>
            <person name="Boer E."/>
            <person name="Gabaldon T."/>
            <person name="Cruz J."/>
            <person name="Talla E."/>
            <person name="Marck C."/>
            <person name="Goffeau A."/>
            <person name="Barbe V."/>
            <person name="Baret P."/>
            <person name="Baronian K."/>
            <person name="Beier S."/>
            <person name="Bleykasten C."/>
            <person name="Bode R."/>
            <person name="Casaregola S."/>
            <person name="Despons L."/>
            <person name="Fairhead C."/>
            <person name="Giersberg M."/>
            <person name="Gierski P."/>
            <person name="Hahnel U."/>
            <person name="Hartmann A."/>
            <person name="Jankowska D."/>
            <person name="Jubin C."/>
            <person name="Jung P."/>
            <person name="Lafontaine I."/>
            <person name="Leh-Louis V."/>
            <person name="Lemaire M."/>
            <person name="Marcet-Houben M."/>
            <person name="Mascher M."/>
            <person name="Morel G."/>
            <person name="Richard G.-F."/>
            <person name="Riechen J."/>
            <person name="Sacerdot C."/>
            <person name="Sarkar A."/>
            <person name="Savel G."/>
            <person name="Schacherer J."/>
            <person name="Sherman D."/>
            <person name="Straub M.-L."/>
            <person name="Stein N."/>
            <person name="Thierry A."/>
            <person name="Trautwein-Schult A."/>
            <person name="Westhof E."/>
            <person name="Worch S."/>
            <person name="Dujon B."/>
            <person name="Souciet J.-L."/>
            <person name="Wincker P."/>
            <person name="Scholz U."/>
            <person name="Neuveglise N."/>
        </authorList>
    </citation>
    <scope>NUCLEOTIDE SEQUENCE</scope>
    <source>
        <strain evidence="14">LS3</strain>
    </source>
</reference>
<evidence type="ECO:0000313" key="14">
    <source>
        <dbReference type="EMBL" id="CDP33355.1"/>
    </source>
</evidence>
<evidence type="ECO:0000256" key="3">
    <source>
        <dbReference type="ARBA" id="ARBA00008862"/>
    </source>
</evidence>
<keyword evidence="10 12" id="KW-0472">Membrane</keyword>
<keyword evidence="5 13" id="KW-0812">Transmembrane</keyword>
<keyword evidence="9 12" id="KW-0496">Mitochondrion</keyword>
<organism evidence="14">
    <name type="scientific">Blastobotrys adeninivorans</name>
    <name type="common">Yeast</name>
    <name type="synonym">Arxula adeninivorans</name>
    <dbReference type="NCBI Taxonomy" id="409370"/>
    <lineage>
        <taxon>Eukaryota</taxon>
        <taxon>Fungi</taxon>
        <taxon>Dikarya</taxon>
        <taxon>Ascomycota</taxon>
        <taxon>Saccharomycotina</taxon>
        <taxon>Dipodascomycetes</taxon>
        <taxon>Dipodascales</taxon>
        <taxon>Trichomonascaceae</taxon>
        <taxon>Blastobotrys</taxon>
    </lineage>
</organism>
<comment type="subcellular location">
    <subcellularLocation>
        <location evidence="1">Mitochondrion inner membrane</location>
        <topology evidence="1">Single-pass membrane protein</topology>
    </subcellularLocation>
</comment>
<dbReference type="GO" id="GO:0005743">
    <property type="term" value="C:mitochondrial inner membrane"/>
    <property type="evidence" value="ECO:0007669"/>
    <property type="project" value="UniProtKB-SubCell"/>
</dbReference>
<sequence length="63" mass="7148">MAAAIKPIVSTLKRRIILDITTGFALGGLFGSAWWYGFHKKQVTRRDAWYAEYEKTKAAENAE</sequence>
<dbReference type="UniPathway" id="UPA00705"/>
<evidence type="ECO:0000256" key="12">
    <source>
        <dbReference type="PIRNR" id="PIRNR000283"/>
    </source>
</evidence>
<dbReference type="EMBL" id="HG937691">
    <property type="protein sequence ID" value="CDP33355.1"/>
    <property type="molecule type" value="Genomic_DNA"/>
</dbReference>
<name>A0A060SWS3_BLAAD</name>
<evidence type="ECO:0000256" key="1">
    <source>
        <dbReference type="ARBA" id="ARBA00004434"/>
    </source>
</evidence>
<dbReference type="GO" id="GO:0016491">
    <property type="term" value="F:oxidoreductase activity"/>
    <property type="evidence" value="ECO:0007669"/>
    <property type="project" value="UniProtKB-KW"/>
</dbReference>
<comment type="pathway">
    <text evidence="2 12">Energy metabolism; oxidative phosphorylation.</text>
</comment>
<gene>
    <name evidence="14" type="ORF">GNLVRS02_ARAD1A07568g</name>
</gene>
<dbReference type="GO" id="GO:0004129">
    <property type="term" value="F:cytochrome-c oxidase activity"/>
    <property type="evidence" value="ECO:0007669"/>
    <property type="project" value="TreeGrafter"/>
</dbReference>